<dbReference type="SUPFAM" id="SSF53383">
    <property type="entry name" value="PLP-dependent transferases"/>
    <property type="match status" value="1"/>
</dbReference>
<evidence type="ECO:0000313" key="2">
    <source>
        <dbReference type="EMBL" id="KAJ5738693.1"/>
    </source>
</evidence>
<organism evidence="2 3">
    <name type="scientific">Penicillium malachiteum</name>
    <dbReference type="NCBI Taxonomy" id="1324776"/>
    <lineage>
        <taxon>Eukaryota</taxon>
        <taxon>Fungi</taxon>
        <taxon>Dikarya</taxon>
        <taxon>Ascomycota</taxon>
        <taxon>Pezizomycotina</taxon>
        <taxon>Eurotiomycetes</taxon>
        <taxon>Eurotiomycetidae</taxon>
        <taxon>Eurotiales</taxon>
        <taxon>Aspergillaceae</taxon>
        <taxon>Penicillium</taxon>
    </lineage>
</organism>
<evidence type="ECO:0000313" key="3">
    <source>
        <dbReference type="Proteomes" id="UP001215712"/>
    </source>
</evidence>
<feature type="domain" description="Aminotransferase class I/classII large" evidence="1">
    <location>
        <begin position="42"/>
        <end position="429"/>
    </location>
</feature>
<evidence type="ECO:0000259" key="1">
    <source>
        <dbReference type="Pfam" id="PF00155"/>
    </source>
</evidence>
<dbReference type="AlphaFoldDB" id="A0AAD6N0B7"/>
<dbReference type="InterPro" id="IPR015422">
    <property type="entry name" value="PyrdxlP-dep_Trfase_small"/>
</dbReference>
<dbReference type="InterPro" id="IPR015421">
    <property type="entry name" value="PyrdxlP-dep_Trfase_major"/>
</dbReference>
<dbReference type="FunFam" id="3.40.640.10:FF:000080">
    <property type="entry name" value="Aminotransferase, putative"/>
    <property type="match status" value="1"/>
</dbReference>
<dbReference type="GO" id="GO:0047536">
    <property type="term" value="F:2-aminoadipate transaminase activity"/>
    <property type="evidence" value="ECO:0007669"/>
    <property type="project" value="TreeGrafter"/>
</dbReference>
<protein>
    <recommendedName>
        <fullName evidence="1">Aminotransferase class I/classII large domain-containing protein</fullName>
    </recommendedName>
</protein>
<reference evidence="2" key="2">
    <citation type="submission" date="2023-01" db="EMBL/GenBank/DDBJ databases">
        <authorList>
            <person name="Petersen C."/>
        </authorList>
    </citation>
    <scope>NUCLEOTIDE SEQUENCE</scope>
    <source>
        <strain evidence="2">IBT 17514</strain>
    </source>
</reference>
<sequence>MAAPTDPIDLLCGWPNPALLPAPDLLRSATDVLTVPSIANPALLYAPDEGWEPLRVDIAQWLNSFYQPCHPISPQRICISGGASQNLACVLQVFTDPLYTRNVWMVDPTYHLAGRVMDDSGFSGRVRAVPEDDEGIDLDFLESGLCAAEDEALAVGNTEPKIKPPRPWRKIYKHIIYAVPTFANPSGKVMSLRHRERLVRLARKYDALLVTDDVYDLLQWPSTKGDEKTPTDHALVPRLVDVDRYLDGGPIDEWGHTLSNGSFSKLIGPGTRTGWAEASEKVAYGLSQVGSSRSGGAPSQLCAAMISSLMQTDWLESHIRHTLCKSYSDRYHLLVDAIKEHLVPLGVTLPAASTPVAGGYFIWITLPAPLAAVDVAERAQKDENLRLAPGNLFQVVEGGVQTGARFTNNIRLCFAWEEPRHLTEGIRRLARVVERMVSESL</sequence>
<dbReference type="Gene3D" id="3.90.1150.10">
    <property type="entry name" value="Aspartate Aminotransferase, domain 1"/>
    <property type="match status" value="1"/>
</dbReference>
<comment type="caution">
    <text evidence="2">The sequence shown here is derived from an EMBL/GenBank/DDBJ whole genome shotgun (WGS) entry which is preliminary data.</text>
</comment>
<accession>A0AAD6N0B7</accession>
<dbReference type="PANTHER" id="PTHR42858:SF1">
    <property type="entry name" value="LD15494P"/>
    <property type="match status" value="1"/>
</dbReference>
<reference evidence="2" key="1">
    <citation type="journal article" date="2023" name="IMA Fungus">
        <title>Comparative genomic study of the Penicillium genus elucidates a diverse pangenome and 15 lateral gene transfer events.</title>
        <authorList>
            <person name="Petersen C."/>
            <person name="Sorensen T."/>
            <person name="Nielsen M.R."/>
            <person name="Sondergaard T.E."/>
            <person name="Sorensen J.L."/>
            <person name="Fitzpatrick D.A."/>
            <person name="Frisvad J.C."/>
            <person name="Nielsen K.L."/>
        </authorList>
    </citation>
    <scope>NUCLEOTIDE SEQUENCE</scope>
    <source>
        <strain evidence="2">IBT 17514</strain>
    </source>
</reference>
<dbReference type="Gene3D" id="3.40.640.10">
    <property type="entry name" value="Type I PLP-dependent aspartate aminotransferase-like (Major domain)"/>
    <property type="match status" value="1"/>
</dbReference>
<name>A0AAD6N0B7_9EURO</name>
<dbReference type="CDD" id="cd00609">
    <property type="entry name" value="AAT_like"/>
    <property type="match status" value="1"/>
</dbReference>
<dbReference type="InterPro" id="IPR004839">
    <property type="entry name" value="Aminotransferase_I/II_large"/>
</dbReference>
<dbReference type="Proteomes" id="UP001215712">
    <property type="component" value="Unassembled WGS sequence"/>
</dbReference>
<dbReference type="InterPro" id="IPR015424">
    <property type="entry name" value="PyrdxlP-dep_Trfase"/>
</dbReference>
<dbReference type="EMBL" id="JAQJAN010000002">
    <property type="protein sequence ID" value="KAJ5738693.1"/>
    <property type="molecule type" value="Genomic_DNA"/>
</dbReference>
<dbReference type="GO" id="GO:0030170">
    <property type="term" value="F:pyridoxal phosphate binding"/>
    <property type="evidence" value="ECO:0007669"/>
    <property type="project" value="InterPro"/>
</dbReference>
<gene>
    <name evidence="2" type="ORF">N7493_001848</name>
</gene>
<keyword evidence="3" id="KW-1185">Reference proteome</keyword>
<dbReference type="Pfam" id="PF00155">
    <property type="entry name" value="Aminotran_1_2"/>
    <property type="match status" value="1"/>
</dbReference>
<dbReference type="PANTHER" id="PTHR42858">
    <property type="entry name" value="AMINOTRANSFERASE"/>
    <property type="match status" value="1"/>
</dbReference>
<proteinExistence type="predicted"/>